<dbReference type="EMBL" id="OBEN01000001">
    <property type="protein sequence ID" value="SNZ11637.1"/>
    <property type="molecule type" value="Genomic_DNA"/>
</dbReference>
<dbReference type="InterPro" id="IPR050301">
    <property type="entry name" value="NTE"/>
</dbReference>
<dbReference type="InterPro" id="IPR002641">
    <property type="entry name" value="PNPLA_dom"/>
</dbReference>
<sequence length="250" mass="28025">MKVNLVLSGGAARGIAHIGILRALEDMGFEVQAISGVSAGALVGAFFCAGYSPEDMLRLVKNTDWIKLIRPKVPRYGFFSLSKAEKFLRKYLQVERIEELKKELYIGVLDIKSGKSFHFNSGELYPILLGSCALPGIFEPVKYQDYVFVDGGVTNNLPVEPLLKREGLLIGADVNPTNSVEKIKNIIHIIARSFLLAVRSNVEKRRELCQVLIEPELQNYSVIDLWKAQEIYTLGYNKTLEVMKAYLKKA</sequence>
<dbReference type="GO" id="GO:0016042">
    <property type="term" value="P:lipid catabolic process"/>
    <property type="evidence" value="ECO:0007669"/>
    <property type="project" value="UniProtKB-UniRule"/>
</dbReference>
<name>A0A285NRN9_9AQUI</name>
<proteinExistence type="predicted"/>
<keyword evidence="3 4" id="KW-0443">Lipid metabolism</keyword>
<evidence type="ECO:0000256" key="3">
    <source>
        <dbReference type="ARBA" id="ARBA00023098"/>
    </source>
</evidence>
<keyword evidence="7" id="KW-1185">Reference proteome</keyword>
<dbReference type="GO" id="GO:0016787">
    <property type="term" value="F:hydrolase activity"/>
    <property type="evidence" value="ECO:0007669"/>
    <property type="project" value="UniProtKB-UniRule"/>
</dbReference>
<evidence type="ECO:0000256" key="1">
    <source>
        <dbReference type="ARBA" id="ARBA00022801"/>
    </source>
</evidence>
<keyword evidence="2 4" id="KW-0442">Lipid degradation</keyword>
<dbReference type="SUPFAM" id="SSF52151">
    <property type="entry name" value="FabD/lysophospholipase-like"/>
    <property type="match status" value="1"/>
</dbReference>
<feature type="active site" description="Proton acceptor" evidence="4">
    <location>
        <position position="150"/>
    </location>
</feature>
<evidence type="ECO:0000313" key="7">
    <source>
        <dbReference type="Proteomes" id="UP000218627"/>
    </source>
</evidence>
<dbReference type="PROSITE" id="PS51635">
    <property type="entry name" value="PNPLA"/>
    <property type="match status" value="1"/>
</dbReference>
<reference evidence="7" key="1">
    <citation type="submission" date="2017-09" db="EMBL/GenBank/DDBJ databases">
        <authorList>
            <person name="Varghese N."/>
            <person name="Submissions S."/>
        </authorList>
    </citation>
    <scope>NUCLEOTIDE SEQUENCE [LARGE SCALE GENOMIC DNA]</scope>
    <source>
        <strain evidence="7">DSM 2913</strain>
    </source>
</reference>
<comment type="caution">
    <text evidence="4">Lacks conserved residue(s) required for the propagation of feature annotation.</text>
</comment>
<feature type="domain" description="PNPLA" evidence="5">
    <location>
        <begin position="5"/>
        <end position="163"/>
    </location>
</feature>
<dbReference type="Pfam" id="PF01734">
    <property type="entry name" value="Patatin"/>
    <property type="match status" value="1"/>
</dbReference>
<accession>A0A285NRN9</accession>
<dbReference type="AlphaFoldDB" id="A0A285NRN9"/>
<dbReference type="OrthoDB" id="9770965at2"/>
<protein>
    <submittedName>
        <fullName evidence="6">NTE family protein</fullName>
    </submittedName>
</protein>
<feature type="short sequence motif" description="GXSXG" evidence="4">
    <location>
        <begin position="36"/>
        <end position="40"/>
    </location>
</feature>
<evidence type="ECO:0000256" key="4">
    <source>
        <dbReference type="PROSITE-ProRule" id="PRU01161"/>
    </source>
</evidence>
<gene>
    <name evidence="6" type="ORF">SAMN06265353_0293</name>
</gene>
<dbReference type="Gene3D" id="3.40.1090.10">
    <property type="entry name" value="Cytosolic phospholipase A2 catalytic domain"/>
    <property type="match status" value="2"/>
</dbReference>
<feature type="active site" description="Nucleophile" evidence="4">
    <location>
        <position position="38"/>
    </location>
</feature>
<evidence type="ECO:0000313" key="6">
    <source>
        <dbReference type="EMBL" id="SNZ11637.1"/>
    </source>
</evidence>
<evidence type="ECO:0000256" key="2">
    <source>
        <dbReference type="ARBA" id="ARBA00022963"/>
    </source>
</evidence>
<dbReference type="PANTHER" id="PTHR14226:SF78">
    <property type="entry name" value="SLR0060 PROTEIN"/>
    <property type="match status" value="1"/>
</dbReference>
<evidence type="ECO:0000259" key="5">
    <source>
        <dbReference type="PROSITE" id="PS51635"/>
    </source>
</evidence>
<dbReference type="Proteomes" id="UP000218627">
    <property type="component" value="Unassembled WGS sequence"/>
</dbReference>
<organism evidence="6 7">
    <name type="scientific">Hydrogenobacter hydrogenophilus</name>
    <dbReference type="NCBI Taxonomy" id="35835"/>
    <lineage>
        <taxon>Bacteria</taxon>
        <taxon>Pseudomonadati</taxon>
        <taxon>Aquificota</taxon>
        <taxon>Aquificia</taxon>
        <taxon>Aquificales</taxon>
        <taxon>Aquificaceae</taxon>
        <taxon>Hydrogenobacter</taxon>
    </lineage>
</organism>
<feature type="short sequence motif" description="DGA/G" evidence="4">
    <location>
        <begin position="150"/>
        <end position="152"/>
    </location>
</feature>
<dbReference type="InterPro" id="IPR016035">
    <property type="entry name" value="Acyl_Trfase/lysoPLipase"/>
</dbReference>
<dbReference type="RefSeq" id="WP_096600349.1">
    <property type="nucleotide sequence ID" value="NZ_OBEN01000001.1"/>
</dbReference>
<dbReference type="PANTHER" id="PTHR14226">
    <property type="entry name" value="NEUROPATHY TARGET ESTERASE/SWISS CHEESE D.MELANOGASTER"/>
    <property type="match status" value="1"/>
</dbReference>
<keyword evidence="1 4" id="KW-0378">Hydrolase</keyword>